<dbReference type="InterPro" id="IPR007861">
    <property type="entry name" value="DNA_mismatch_repair_MutS_clamp"/>
</dbReference>
<evidence type="ECO:0000256" key="4">
    <source>
        <dbReference type="ARBA" id="ARBA00022763"/>
    </source>
</evidence>
<dbReference type="SUPFAM" id="SSF52540">
    <property type="entry name" value="P-loop containing nucleoside triphosphate hydrolases"/>
    <property type="match status" value="1"/>
</dbReference>
<dbReference type="InterPro" id="IPR036187">
    <property type="entry name" value="DNA_mismatch_repair_MutS_sf"/>
</dbReference>
<dbReference type="InterPro" id="IPR007860">
    <property type="entry name" value="DNA_mmatch_repair_MutS_con_dom"/>
</dbReference>
<dbReference type="Proteomes" id="UP000229901">
    <property type="component" value="Unassembled WGS sequence"/>
</dbReference>
<evidence type="ECO:0000256" key="8">
    <source>
        <dbReference type="ARBA" id="ARBA00024647"/>
    </source>
</evidence>
<dbReference type="InterPro" id="IPR005748">
    <property type="entry name" value="DNA_mismatch_repair_MutS"/>
</dbReference>
<evidence type="ECO:0000259" key="11">
    <source>
        <dbReference type="PROSITE" id="PS00486"/>
    </source>
</evidence>
<dbReference type="SUPFAM" id="SSF55271">
    <property type="entry name" value="DNA repair protein MutS, domain I"/>
    <property type="match status" value="1"/>
</dbReference>
<feature type="binding site" evidence="9">
    <location>
        <begin position="613"/>
        <end position="620"/>
    </location>
    <ligand>
        <name>ATP</name>
        <dbReference type="ChEBI" id="CHEBI:30616"/>
    </ligand>
</feature>
<dbReference type="SMART" id="SM00534">
    <property type="entry name" value="MUTSac"/>
    <property type="match status" value="1"/>
</dbReference>
<keyword evidence="6 9" id="KW-0238">DNA-binding</keyword>
<dbReference type="InterPro" id="IPR000432">
    <property type="entry name" value="DNA_mismatch_repair_MutS_C"/>
</dbReference>
<dbReference type="PANTHER" id="PTHR11361">
    <property type="entry name" value="DNA MISMATCH REPAIR PROTEIN MUTS FAMILY MEMBER"/>
    <property type="match status" value="1"/>
</dbReference>
<dbReference type="Gene3D" id="1.10.1420.10">
    <property type="match status" value="2"/>
</dbReference>
<dbReference type="HAMAP" id="MF_00096">
    <property type="entry name" value="MutS"/>
    <property type="match status" value="1"/>
</dbReference>
<comment type="similarity">
    <text evidence="1 9 10">Belongs to the DNA mismatch repair MutS family.</text>
</comment>
<dbReference type="InterPro" id="IPR045076">
    <property type="entry name" value="MutS"/>
</dbReference>
<dbReference type="Pfam" id="PF05190">
    <property type="entry name" value="MutS_IV"/>
    <property type="match status" value="1"/>
</dbReference>
<evidence type="ECO:0000256" key="10">
    <source>
        <dbReference type="RuleBase" id="RU003756"/>
    </source>
</evidence>
<dbReference type="PIRSF" id="PIRSF037677">
    <property type="entry name" value="DNA_mis_repair_Msh6"/>
    <property type="match status" value="1"/>
</dbReference>
<dbReference type="NCBIfam" id="NF003810">
    <property type="entry name" value="PRK05399.1"/>
    <property type="match status" value="1"/>
</dbReference>
<dbReference type="AlphaFoldDB" id="A0A2H0V5K1"/>
<comment type="function">
    <text evidence="8 9">This protein is involved in the repair of mismatches in DNA. It is possible that it carries out the mismatch recognition step. This protein has a weak ATPase activity.</text>
</comment>
<dbReference type="CDD" id="cd03284">
    <property type="entry name" value="ABC_MutS1"/>
    <property type="match status" value="1"/>
</dbReference>
<evidence type="ECO:0000256" key="3">
    <source>
        <dbReference type="ARBA" id="ARBA00022741"/>
    </source>
</evidence>
<dbReference type="GO" id="GO:0005829">
    <property type="term" value="C:cytosol"/>
    <property type="evidence" value="ECO:0007669"/>
    <property type="project" value="TreeGrafter"/>
</dbReference>
<dbReference type="GO" id="GO:0006298">
    <property type="term" value="P:mismatch repair"/>
    <property type="evidence" value="ECO:0007669"/>
    <property type="project" value="UniProtKB-UniRule"/>
</dbReference>
<dbReference type="PANTHER" id="PTHR11361:SF34">
    <property type="entry name" value="DNA MISMATCH REPAIR PROTEIN MSH1, MITOCHONDRIAL"/>
    <property type="match status" value="1"/>
</dbReference>
<dbReference type="Gene3D" id="3.40.50.300">
    <property type="entry name" value="P-loop containing nucleotide triphosphate hydrolases"/>
    <property type="match status" value="1"/>
</dbReference>
<evidence type="ECO:0000313" key="13">
    <source>
        <dbReference type="Proteomes" id="UP000229901"/>
    </source>
</evidence>
<dbReference type="SMART" id="SM00533">
    <property type="entry name" value="MUTSd"/>
    <property type="match status" value="1"/>
</dbReference>
<keyword evidence="5 9" id="KW-0067">ATP-binding</keyword>
<dbReference type="GO" id="GO:0005524">
    <property type="term" value="F:ATP binding"/>
    <property type="evidence" value="ECO:0007669"/>
    <property type="project" value="UniProtKB-UniRule"/>
</dbReference>
<dbReference type="EMBL" id="PFAP01000007">
    <property type="protein sequence ID" value="PIR94363.1"/>
    <property type="molecule type" value="Genomic_DNA"/>
</dbReference>
<dbReference type="InterPro" id="IPR036678">
    <property type="entry name" value="MutS_con_dom_sf"/>
</dbReference>
<dbReference type="InterPro" id="IPR027417">
    <property type="entry name" value="P-loop_NTPase"/>
</dbReference>
<dbReference type="FunFam" id="3.40.1170.10:FF:000001">
    <property type="entry name" value="DNA mismatch repair protein MutS"/>
    <property type="match status" value="1"/>
</dbReference>
<dbReference type="InterPro" id="IPR016151">
    <property type="entry name" value="DNA_mismatch_repair_MutS_N"/>
</dbReference>
<evidence type="ECO:0000313" key="12">
    <source>
        <dbReference type="EMBL" id="PIR94363.1"/>
    </source>
</evidence>
<dbReference type="GO" id="GO:0030983">
    <property type="term" value="F:mismatched DNA binding"/>
    <property type="evidence" value="ECO:0007669"/>
    <property type="project" value="InterPro"/>
</dbReference>
<reference evidence="13" key="1">
    <citation type="submission" date="2017-09" db="EMBL/GenBank/DDBJ databases">
        <title>Depth-based differentiation of microbial function through sediment-hosted aquifers and enrichment of novel symbionts in the deep terrestrial subsurface.</title>
        <authorList>
            <person name="Probst A.J."/>
            <person name="Ladd B."/>
            <person name="Jarett J.K."/>
            <person name="Geller-Mcgrath D.E."/>
            <person name="Sieber C.M.K."/>
            <person name="Emerson J.B."/>
            <person name="Anantharaman K."/>
            <person name="Thomas B.C."/>
            <person name="Malmstrom R."/>
            <person name="Stieglmeier M."/>
            <person name="Klingl A."/>
            <person name="Woyke T."/>
            <person name="Ryan C.M."/>
            <person name="Banfield J.F."/>
        </authorList>
    </citation>
    <scope>NUCLEOTIDE SEQUENCE [LARGE SCALE GENOMIC DNA]</scope>
</reference>
<evidence type="ECO:0000256" key="9">
    <source>
        <dbReference type="HAMAP-Rule" id="MF_00096"/>
    </source>
</evidence>
<gene>
    <name evidence="9" type="primary">mutS</name>
    <name evidence="12" type="ORF">COT97_01500</name>
</gene>
<dbReference type="SUPFAM" id="SSF48334">
    <property type="entry name" value="DNA repair protein MutS, domain III"/>
    <property type="match status" value="1"/>
</dbReference>
<dbReference type="Gene3D" id="3.30.420.110">
    <property type="entry name" value="MutS, connector domain"/>
    <property type="match status" value="1"/>
</dbReference>
<name>A0A2H0V5K1_9BACT</name>
<dbReference type="GO" id="GO:0140664">
    <property type="term" value="F:ATP-dependent DNA damage sensor activity"/>
    <property type="evidence" value="ECO:0007669"/>
    <property type="project" value="InterPro"/>
</dbReference>
<evidence type="ECO:0000256" key="6">
    <source>
        <dbReference type="ARBA" id="ARBA00023125"/>
    </source>
</evidence>
<keyword evidence="3 9" id="KW-0547">Nucleotide-binding</keyword>
<dbReference type="NCBIfam" id="TIGR01070">
    <property type="entry name" value="mutS1"/>
    <property type="match status" value="1"/>
</dbReference>
<keyword evidence="7 9" id="KW-0234">DNA repair</keyword>
<feature type="domain" description="DNA mismatch repair proteins mutS family" evidence="11">
    <location>
        <begin position="687"/>
        <end position="703"/>
    </location>
</feature>
<keyword evidence="4 9" id="KW-0227">DNA damage</keyword>
<dbReference type="InterPro" id="IPR017261">
    <property type="entry name" value="DNA_mismatch_repair_MutS/MSH"/>
</dbReference>
<dbReference type="Pfam" id="PF00488">
    <property type="entry name" value="MutS_V"/>
    <property type="match status" value="1"/>
</dbReference>
<dbReference type="Gene3D" id="3.40.1170.10">
    <property type="entry name" value="DNA repair protein MutS, domain I"/>
    <property type="match status" value="1"/>
</dbReference>
<comment type="caution">
    <text evidence="12">The sequence shown here is derived from an EMBL/GenBank/DDBJ whole genome shotgun (WGS) entry which is preliminary data.</text>
</comment>
<dbReference type="SUPFAM" id="SSF53150">
    <property type="entry name" value="DNA repair protein MutS, domain II"/>
    <property type="match status" value="1"/>
</dbReference>
<dbReference type="FunFam" id="3.40.50.300:FF:000870">
    <property type="entry name" value="MutS protein homolog 4"/>
    <property type="match status" value="1"/>
</dbReference>
<dbReference type="Pfam" id="PF05192">
    <property type="entry name" value="MutS_III"/>
    <property type="match status" value="1"/>
</dbReference>
<evidence type="ECO:0000256" key="2">
    <source>
        <dbReference type="ARBA" id="ARBA00021982"/>
    </source>
</evidence>
<dbReference type="Pfam" id="PF01624">
    <property type="entry name" value="MutS_I"/>
    <property type="match status" value="1"/>
</dbReference>
<sequence>MAELTPMFKQFYEIKEKYPNDILFFRMGDFYEMFGEDARVASKILNITLTSRAKGTENETPMCGIPHHAAEGYMAKLTRAGKRVAVCDQISDPALPGIVKRDVVRVVTPGTTMDENVLDNNNNNYLLSLYLQKDVWGLAICDLTTGEFQASEFGDVDIIKTEVNRLDPNEVIVAPELYNDSRYSEYVQSLNNVQVYTLPAYEKAEKSLSQQFKVKNLSSFGLNEIPNAIEAAGQLLGYLKETQKTSLEHLLTIKRYAAENFMVLDQSTIRNLELFQNNWDFSRRGSLIGVLDRTLTAMGARLLRKNIALPYISVNQINARHEAVEELIGAPIICDDFITNLKQMVDFERLVGKIGCARANARDLVALKNSLVLIAPIVMAMENVKADLLIKIKNNLPENTELIELIEKTLVDEPPAMLTDGGMIREGNHQELDDLRQVSRGGKEWLMDYQTKQIEVTGISTLKVKFNKVFGYYIEMSKANALSAPANYIRKQTLVNAERFITPELKEYEDKVLGAEDKIGQIEYQLFNELREKVVKYFADIQLTALLIAELDVLLGFSIIAKENNYCRPHMNDNDEILIKEGRHPVIETIEDRYVPNDATLDHKTNEMIILTGPNMSGKSSFLRQVALITLMAQIGCFVPAKEANLAVVDRIFTRVGASDNLSQGVSTFMNEMQEAANILHNATKRSLIILDEVGRGTSTFDGVSIAWAIVEYIHNELRAKTLFATHYHELTEIVTKLDRVENYCVAVSEKEGKVVFLHQIVKGATSDSYGIEVAKLAGLPSSIIERAEEVLRELEEKSNMVIDKPIQTSLQLSPKEERLTKAIAKVDPNTITPLEALQKIEEWRKELE</sequence>
<proteinExistence type="inferred from homology"/>
<dbReference type="InterPro" id="IPR007695">
    <property type="entry name" value="DNA_mismatch_repair_MutS-lik_N"/>
</dbReference>
<organism evidence="12 13">
    <name type="scientific">Candidatus Falkowbacteria bacterium CG10_big_fil_rev_8_21_14_0_10_39_11</name>
    <dbReference type="NCBI Taxonomy" id="1974565"/>
    <lineage>
        <taxon>Bacteria</taxon>
        <taxon>Candidatus Falkowiibacteriota</taxon>
    </lineage>
</organism>
<evidence type="ECO:0000256" key="1">
    <source>
        <dbReference type="ARBA" id="ARBA00006271"/>
    </source>
</evidence>
<protein>
    <recommendedName>
        <fullName evidence="2 9">DNA mismatch repair protein MutS</fullName>
    </recommendedName>
</protein>
<dbReference type="PROSITE" id="PS00486">
    <property type="entry name" value="DNA_MISMATCH_REPAIR_2"/>
    <property type="match status" value="1"/>
</dbReference>
<accession>A0A2H0V5K1</accession>
<dbReference type="InterPro" id="IPR007696">
    <property type="entry name" value="DNA_mismatch_repair_MutS_core"/>
</dbReference>
<evidence type="ECO:0000256" key="7">
    <source>
        <dbReference type="ARBA" id="ARBA00023204"/>
    </source>
</evidence>
<dbReference type="GO" id="GO:0003684">
    <property type="term" value="F:damaged DNA binding"/>
    <property type="evidence" value="ECO:0007669"/>
    <property type="project" value="UniProtKB-UniRule"/>
</dbReference>
<evidence type="ECO:0000256" key="5">
    <source>
        <dbReference type="ARBA" id="ARBA00022840"/>
    </source>
</evidence>
<dbReference type="Pfam" id="PF05188">
    <property type="entry name" value="MutS_II"/>
    <property type="match status" value="1"/>
</dbReference>